<evidence type="ECO:0000259" key="16">
    <source>
        <dbReference type="Pfam" id="PF01502"/>
    </source>
</evidence>
<comment type="similarity">
    <text evidence="5">In the C-terminal section; belongs to the PRA-PH family.</text>
</comment>
<dbReference type="PANTHER" id="PTHR42945">
    <property type="entry name" value="HISTIDINE BIOSYNTHESIS BIFUNCTIONAL PROTEIN"/>
    <property type="match status" value="1"/>
</dbReference>
<comment type="similarity">
    <text evidence="7 15">Belongs to the HisA/HisF family.</text>
</comment>
<keyword evidence="11" id="KW-0963">Cytoplasm</keyword>
<keyword evidence="14 15" id="KW-0368">Histidine biosynthesis</keyword>
<evidence type="ECO:0000256" key="13">
    <source>
        <dbReference type="ARBA" id="ARBA00022801"/>
    </source>
</evidence>
<comment type="pathway">
    <text evidence="3">Amino-acid biosynthesis; L-histidine biosynthesis; L-histidine from 5-phospho-alpha-D-ribose 1-diphosphate: step 3/9.</text>
</comment>
<name>A0A9D1R5W9_9FIRM</name>
<evidence type="ECO:0000256" key="10">
    <source>
        <dbReference type="ARBA" id="ARBA00017720"/>
    </source>
</evidence>
<dbReference type="SUPFAM" id="SSF141734">
    <property type="entry name" value="HisI-like"/>
    <property type="match status" value="1"/>
</dbReference>
<sequence length="335" mass="37661">MMTKKFVPCIYLYHEHAVRSLTDLTVVDTDPLRLVKLYNEAGADELLVFDLSTEDAEHDAALNLLKEICTAAEMDVIGAGNVKRMEDVKKLLYAGCKRAVLDYEKESNIAITKEVSLKFGKEKLLASYNDAALLTEHKELLESYISGLVLMNPHQIRQTQAVTQLPLLVQINQLALNKLMEIISYENVCGVTGNIINDNLKEIASLKALCQENGIPVETLRAAYRWSDFKKNSEGLVPVVVQDYRTLEVLMVAYMNEEAYENTLSCGKMTYFSRSRNELWLKGATSGHFQYVKSLTADCDLDTILAKVSQTGAACHTGNRSCFFQEITKKEYEES</sequence>
<dbReference type="GO" id="GO:0004635">
    <property type="term" value="F:phosphoribosyl-AMP cyclohydrolase activity"/>
    <property type="evidence" value="ECO:0007669"/>
    <property type="project" value="UniProtKB-EC"/>
</dbReference>
<comment type="similarity">
    <text evidence="6">In the N-terminal section; belongs to the PRA-CH family.</text>
</comment>
<feature type="non-terminal residue" evidence="17">
    <location>
        <position position="335"/>
    </location>
</feature>
<dbReference type="FunFam" id="3.10.20.810:FF:000001">
    <property type="entry name" value="Histidine biosynthesis bifunctional protein HisIE"/>
    <property type="match status" value="1"/>
</dbReference>
<gene>
    <name evidence="17" type="primary">hisI</name>
    <name evidence="17" type="ORF">H9742_12400</name>
</gene>
<evidence type="ECO:0000256" key="12">
    <source>
        <dbReference type="ARBA" id="ARBA00022605"/>
    </source>
</evidence>
<evidence type="ECO:0000256" key="5">
    <source>
        <dbReference type="ARBA" id="ARBA00007731"/>
    </source>
</evidence>
<comment type="pathway">
    <text evidence="4">Amino-acid biosynthesis; L-histidine biosynthesis; L-histidine from 5-phospho-alpha-D-ribose 1-diphosphate: step 2/9.</text>
</comment>
<dbReference type="InterPro" id="IPR038019">
    <property type="entry name" value="PRib_AMP_CycHydrolase_sf"/>
</dbReference>
<dbReference type="AlphaFoldDB" id="A0A9D1R5W9"/>
<dbReference type="EMBL" id="DXGH01000071">
    <property type="protein sequence ID" value="HIW82296.1"/>
    <property type="molecule type" value="Genomic_DNA"/>
</dbReference>
<evidence type="ECO:0000256" key="8">
    <source>
        <dbReference type="ARBA" id="ARBA00012414"/>
    </source>
</evidence>
<protein>
    <recommendedName>
        <fullName evidence="10">Histidine biosynthesis bifunctional protein HisIE</fullName>
        <ecNumber evidence="9">3.5.4.19</ecNumber>
        <ecNumber evidence="8">3.6.1.31</ecNumber>
    </recommendedName>
</protein>
<proteinExistence type="inferred from homology"/>
<dbReference type="InterPro" id="IPR006062">
    <property type="entry name" value="His_biosynth"/>
</dbReference>
<dbReference type="GO" id="GO:0004636">
    <property type="term" value="F:phosphoribosyl-ATP diphosphatase activity"/>
    <property type="evidence" value="ECO:0007669"/>
    <property type="project" value="UniProtKB-EC"/>
</dbReference>
<evidence type="ECO:0000313" key="18">
    <source>
        <dbReference type="Proteomes" id="UP000824265"/>
    </source>
</evidence>
<dbReference type="NCBIfam" id="NF000768">
    <property type="entry name" value="PRK00051.1"/>
    <property type="match status" value="1"/>
</dbReference>
<dbReference type="InterPro" id="IPR013785">
    <property type="entry name" value="Aldolase_TIM"/>
</dbReference>
<evidence type="ECO:0000256" key="1">
    <source>
        <dbReference type="ARBA" id="ARBA00000024"/>
    </source>
</evidence>
<evidence type="ECO:0000256" key="7">
    <source>
        <dbReference type="ARBA" id="ARBA00009667"/>
    </source>
</evidence>
<keyword evidence="13 17" id="KW-0378">Hydrolase</keyword>
<dbReference type="Pfam" id="PF00977">
    <property type="entry name" value="His_biosynth"/>
    <property type="match status" value="1"/>
</dbReference>
<evidence type="ECO:0000256" key="15">
    <source>
        <dbReference type="RuleBase" id="RU003657"/>
    </source>
</evidence>
<feature type="domain" description="Phosphoribosyl-AMP cyclohydrolase" evidence="16">
    <location>
        <begin position="251"/>
        <end position="324"/>
    </location>
</feature>
<dbReference type="Proteomes" id="UP000824265">
    <property type="component" value="Unassembled WGS sequence"/>
</dbReference>
<dbReference type="InterPro" id="IPR026660">
    <property type="entry name" value="PRA-CH"/>
</dbReference>
<evidence type="ECO:0000256" key="4">
    <source>
        <dbReference type="ARBA" id="ARBA00005204"/>
    </source>
</evidence>
<dbReference type="InterPro" id="IPR011060">
    <property type="entry name" value="RibuloseP-bd_barrel"/>
</dbReference>
<evidence type="ECO:0000256" key="6">
    <source>
        <dbReference type="ARBA" id="ARBA00008299"/>
    </source>
</evidence>
<dbReference type="SUPFAM" id="SSF51366">
    <property type="entry name" value="Ribulose-phoshate binding barrel"/>
    <property type="match status" value="1"/>
</dbReference>
<comment type="caution">
    <text evidence="17">The sequence shown here is derived from an EMBL/GenBank/DDBJ whole genome shotgun (WGS) entry which is preliminary data.</text>
</comment>
<reference evidence="17" key="2">
    <citation type="submission" date="2021-04" db="EMBL/GenBank/DDBJ databases">
        <authorList>
            <person name="Gilroy R."/>
        </authorList>
    </citation>
    <scope>NUCLEOTIDE SEQUENCE</scope>
    <source>
        <strain evidence="17">CHK195-6426</strain>
    </source>
</reference>
<reference evidence="17" key="1">
    <citation type="journal article" date="2021" name="PeerJ">
        <title>Extensive microbial diversity within the chicken gut microbiome revealed by metagenomics and culture.</title>
        <authorList>
            <person name="Gilroy R."/>
            <person name="Ravi A."/>
            <person name="Getino M."/>
            <person name="Pursley I."/>
            <person name="Horton D.L."/>
            <person name="Alikhan N.F."/>
            <person name="Baker D."/>
            <person name="Gharbi K."/>
            <person name="Hall N."/>
            <person name="Watson M."/>
            <person name="Adriaenssens E.M."/>
            <person name="Foster-Nyarko E."/>
            <person name="Jarju S."/>
            <person name="Secka A."/>
            <person name="Antonio M."/>
            <person name="Oren A."/>
            <person name="Chaudhuri R.R."/>
            <person name="La Ragione R."/>
            <person name="Hildebrand F."/>
            <person name="Pallen M.J."/>
        </authorList>
    </citation>
    <scope>NUCLEOTIDE SEQUENCE</scope>
    <source>
        <strain evidence="17">CHK195-6426</strain>
    </source>
</reference>
<dbReference type="PANTHER" id="PTHR42945:SF1">
    <property type="entry name" value="HISTIDINE BIOSYNTHESIS BIFUNCTIONAL PROTEIN HIS7"/>
    <property type="match status" value="1"/>
</dbReference>
<dbReference type="HAMAP" id="MF_01021">
    <property type="entry name" value="HisI"/>
    <property type="match status" value="1"/>
</dbReference>
<dbReference type="EC" id="3.6.1.31" evidence="8"/>
<evidence type="ECO:0000256" key="14">
    <source>
        <dbReference type="ARBA" id="ARBA00023102"/>
    </source>
</evidence>
<keyword evidence="12 15" id="KW-0028">Amino-acid biosynthesis</keyword>
<dbReference type="Pfam" id="PF01502">
    <property type="entry name" value="PRA-CH"/>
    <property type="match status" value="1"/>
</dbReference>
<evidence type="ECO:0000256" key="2">
    <source>
        <dbReference type="ARBA" id="ARBA00001460"/>
    </source>
</evidence>
<dbReference type="Gene3D" id="3.20.20.70">
    <property type="entry name" value="Aldolase class I"/>
    <property type="match status" value="1"/>
</dbReference>
<accession>A0A9D1R5W9</accession>
<evidence type="ECO:0000313" key="17">
    <source>
        <dbReference type="EMBL" id="HIW82296.1"/>
    </source>
</evidence>
<organism evidence="17 18">
    <name type="scientific">Candidatus Acetatifactor stercoripullorum</name>
    <dbReference type="NCBI Taxonomy" id="2838414"/>
    <lineage>
        <taxon>Bacteria</taxon>
        <taxon>Bacillati</taxon>
        <taxon>Bacillota</taxon>
        <taxon>Clostridia</taxon>
        <taxon>Lachnospirales</taxon>
        <taxon>Lachnospiraceae</taxon>
        <taxon>Acetatifactor</taxon>
    </lineage>
</organism>
<dbReference type="Gene3D" id="3.10.20.810">
    <property type="entry name" value="Phosphoribosyl-AMP cyclohydrolase"/>
    <property type="match status" value="1"/>
</dbReference>
<comment type="catalytic activity">
    <reaction evidence="2">
        <text>1-(5-phospho-beta-D-ribosyl)-ATP + H2O = 1-(5-phospho-beta-D-ribosyl)-5'-AMP + diphosphate + H(+)</text>
        <dbReference type="Rhea" id="RHEA:22828"/>
        <dbReference type="ChEBI" id="CHEBI:15377"/>
        <dbReference type="ChEBI" id="CHEBI:15378"/>
        <dbReference type="ChEBI" id="CHEBI:33019"/>
        <dbReference type="ChEBI" id="CHEBI:59457"/>
        <dbReference type="ChEBI" id="CHEBI:73183"/>
        <dbReference type="EC" id="3.6.1.31"/>
    </reaction>
</comment>
<dbReference type="InterPro" id="IPR002496">
    <property type="entry name" value="PRib_AMP_CycHydrolase_dom"/>
</dbReference>
<evidence type="ECO:0000256" key="3">
    <source>
        <dbReference type="ARBA" id="ARBA00005169"/>
    </source>
</evidence>
<evidence type="ECO:0000256" key="11">
    <source>
        <dbReference type="ARBA" id="ARBA00022490"/>
    </source>
</evidence>
<dbReference type="EC" id="3.5.4.19" evidence="9"/>
<dbReference type="GO" id="GO:0000105">
    <property type="term" value="P:L-histidine biosynthetic process"/>
    <property type="evidence" value="ECO:0007669"/>
    <property type="project" value="UniProtKB-KW"/>
</dbReference>
<comment type="catalytic activity">
    <reaction evidence="1">
        <text>1-(5-phospho-beta-D-ribosyl)-5'-AMP + H2O = 1-(5-phospho-beta-D-ribosyl)-5-[(5-phospho-beta-D-ribosylamino)methylideneamino]imidazole-4-carboxamide</text>
        <dbReference type="Rhea" id="RHEA:20049"/>
        <dbReference type="ChEBI" id="CHEBI:15377"/>
        <dbReference type="ChEBI" id="CHEBI:58435"/>
        <dbReference type="ChEBI" id="CHEBI:59457"/>
        <dbReference type="EC" id="3.5.4.19"/>
    </reaction>
</comment>
<evidence type="ECO:0000256" key="9">
    <source>
        <dbReference type="ARBA" id="ARBA00012721"/>
    </source>
</evidence>